<accession>A0A7J6L884</accession>
<dbReference type="EMBL" id="JAAPAO010000660">
    <property type="protein sequence ID" value="KAF4655379.1"/>
    <property type="molecule type" value="Genomic_DNA"/>
</dbReference>
<comment type="caution">
    <text evidence="2">The sequence shown here is derived from an EMBL/GenBank/DDBJ whole genome shotgun (WGS) entry which is preliminary data.</text>
</comment>
<reference evidence="2 3" key="1">
    <citation type="submission" date="2020-04" db="EMBL/GenBank/DDBJ databases">
        <title>Perkinsus chesapeaki whole genome sequence.</title>
        <authorList>
            <person name="Bogema D.R."/>
        </authorList>
    </citation>
    <scope>NUCLEOTIDE SEQUENCE [LARGE SCALE GENOMIC DNA]</scope>
    <source>
        <strain evidence="2">ATCC PRA-425</strain>
    </source>
</reference>
<protein>
    <submittedName>
        <fullName evidence="2">Uncharacterized protein</fullName>
    </submittedName>
</protein>
<feature type="non-terminal residue" evidence="2">
    <location>
        <position position="117"/>
    </location>
</feature>
<feature type="compositionally biased region" description="Basic and acidic residues" evidence="1">
    <location>
        <begin position="101"/>
        <end position="117"/>
    </location>
</feature>
<dbReference type="AlphaFoldDB" id="A0A7J6L884"/>
<evidence type="ECO:0000313" key="3">
    <source>
        <dbReference type="Proteomes" id="UP000591131"/>
    </source>
</evidence>
<proteinExistence type="predicted"/>
<sequence>ALKLRWYIEGHVRTRLSELGAHSRKSGREWSQKRVSVDPGLNAYYEWEESESSQNEHYKQLKKQQVNMQLKEINAAQEAKLALSSPTSSDPCLTARLNMSDYEKSNSSDSDHTEGGD</sequence>
<keyword evidence="3" id="KW-1185">Reference proteome</keyword>
<gene>
    <name evidence="2" type="ORF">FOL47_009468</name>
</gene>
<name>A0A7J6L884_PERCH</name>
<dbReference type="Proteomes" id="UP000591131">
    <property type="component" value="Unassembled WGS sequence"/>
</dbReference>
<evidence type="ECO:0000256" key="1">
    <source>
        <dbReference type="SAM" id="MobiDB-lite"/>
    </source>
</evidence>
<feature type="region of interest" description="Disordered" evidence="1">
    <location>
        <begin position="81"/>
        <end position="117"/>
    </location>
</feature>
<evidence type="ECO:0000313" key="2">
    <source>
        <dbReference type="EMBL" id="KAF4655379.1"/>
    </source>
</evidence>
<organism evidence="2 3">
    <name type="scientific">Perkinsus chesapeaki</name>
    <name type="common">Clam parasite</name>
    <name type="synonym">Perkinsus andrewsi</name>
    <dbReference type="NCBI Taxonomy" id="330153"/>
    <lineage>
        <taxon>Eukaryota</taxon>
        <taxon>Sar</taxon>
        <taxon>Alveolata</taxon>
        <taxon>Perkinsozoa</taxon>
        <taxon>Perkinsea</taxon>
        <taxon>Perkinsida</taxon>
        <taxon>Perkinsidae</taxon>
        <taxon>Perkinsus</taxon>
    </lineage>
</organism>